<reference evidence="2" key="1">
    <citation type="submission" date="2020-10" db="EMBL/GenBank/DDBJ databases">
        <authorList>
            <person name="Han B."/>
            <person name="Lu T."/>
            <person name="Zhao Q."/>
            <person name="Huang X."/>
            <person name="Zhao Y."/>
        </authorList>
    </citation>
    <scope>NUCLEOTIDE SEQUENCE</scope>
</reference>
<dbReference type="OrthoDB" id="565118at2759"/>
<dbReference type="InterPro" id="IPR019393">
    <property type="entry name" value="WASH_strumpellin"/>
</dbReference>
<dbReference type="GO" id="GO:0030041">
    <property type="term" value="P:actin filament polymerization"/>
    <property type="evidence" value="ECO:0007669"/>
    <property type="project" value="TreeGrafter"/>
</dbReference>
<keyword evidence="3" id="KW-1185">Reference proteome</keyword>
<dbReference type="GO" id="GO:0005768">
    <property type="term" value="C:endosome"/>
    <property type="evidence" value="ECO:0007669"/>
    <property type="project" value="TreeGrafter"/>
</dbReference>
<dbReference type="GO" id="GO:0007032">
    <property type="term" value="P:endosome organization"/>
    <property type="evidence" value="ECO:0007669"/>
    <property type="project" value="TreeGrafter"/>
</dbReference>
<comment type="similarity">
    <text evidence="1">Belongs to the strumpellin family.</text>
</comment>
<dbReference type="GO" id="GO:0140285">
    <property type="term" value="P:endosome fission"/>
    <property type="evidence" value="ECO:0007669"/>
    <property type="project" value="TreeGrafter"/>
</dbReference>
<evidence type="ECO:0000313" key="3">
    <source>
        <dbReference type="Proteomes" id="UP000604825"/>
    </source>
</evidence>
<evidence type="ECO:0000256" key="1">
    <source>
        <dbReference type="ARBA" id="ARBA00006224"/>
    </source>
</evidence>
<evidence type="ECO:0000313" key="2">
    <source>
        <dbReference type="EMBL" id="CAD6261077.1"/>
    </source>
</evidence>
<protein>
    <recommendedName>
        <fullName evidence="4">WASH complex subunit strumpellin homolog</fullName>
    </recommendedName>
</protein>
<dbReference type="Proteomes" id="UP000604825">
    <property type="component" value="Unassembled WGS sequence"/>
</dbReference>
<comment type="caution">
    <text evidence="2">The sequence shown here is derived from an EMBL/GenBank/DDBJ whole genome shotgun (WGS) entry which is preliminary data.</text>
</comment>
<dbReference type="GO" id="GO:0071203">
    <property type="term" value="C:WASH complex"/>
    <property type="evidence" value="ECO:0007669"/>
    <property type="project" value="InterPro"/>
</dbReference>
<dbReference type="GO" id="GO:0051125">
    <property type="term" value="P:regulation of actin nucleation"/>
    <property type="evidence" value="ECO:0007669"/>
    <property type="project" value="TreeGrafter"/>
</dbReference>
<dbReference type="PANTHER" id="PTHR15691:SF6">
    <property type="entry name" value="WASH COMPLEX SUBUNIT 5"/>
    <property type="match status" value="1"/>
</dbReference>
<gene>
    <name evidence="2" type="ORF">NCGR_LOCUS44498</name>
</gene>
<evidence type="ECO:0008006" key="4">
    <source>
        <dbReference type="Google" id="ProtNLM"/>
    </source>
</evidence>
<dbReference type="PANTHER" id="PTHR15691">
    <property type="entry name" value="WASH COMPLEX SUBUNIT 5"/>
    <property type="match status" value="1"/>
</dbReference>
<dbReference type="EMBL" id="CAJGYO010000011">
    <property type="protein sequence ID" value="CAD6261077.1"/>
    <property type="molecule type" value="Genomic_DNA"/>
</dbReference>
<accession>A0A811QPP8</accession>
<organism evidence="2 3">
    <name type="scientific">Miscanthus lutarioriparius</name>
    <dbReference type="NCBI Taxonomy" id="422564"/>
    <lineage>
        <taxon>Eukaryota</taxon>
        <taxon>Viridiplantae</taxon>
        <taxon>Streptophyta</taxon>
        <taxon>Embryophyta</taxon>
        <taxon>Tracheophyta</taxon>
        <taxon>Spermatophyta</taxon>
        <taxon>Magnoliopsida</taxon>
        <taxon>Liliopsida</taxon>
        <taxon>Poales</taxon>
        <taxon>Poaceae</taxon>
        <taxon>PACMAD clade</taxon>
        <taxon>Panicoideae</taxon>
        <taxon>Andropogonodae</taxon>
        <taxon>Andropogoneae</taxon>
        <taxon>Saccharinae</taxon>
        <taxon>Miscanthus</taxon>
    </lineage>
</organism>
<dbReference type="Pfam" id="PF10266">
    <property type="entry name" value="Strumpellin"/>
    <property type="match status" value="1"/>
</dbReference>
<name>A0A811QPP8_9POAL</name>
<proteinExistence type="inferred from homology"/>
<dbReference type="AlphaFoldDB" id="A0A811QPP8"/>
<sequence length="1142" mass="129781">MEETGTSRPPASGTDAGDFPELLGFCARAEALIAELLLLSDRAPPLFADRRFDPVLFDFRYFDSPGDFEARIDGNIELEALEDQLRDSCGSYMQRFFSFLDGAVTYHGELCNYLNDLQEGLYVHCTLDHVLENNCACQLLVESMTLFGCMILIMEHKIGGLLRERLLVAHLRYKRCFSYPNLEQICELCRRHVPTPGTSASPGSLPFSLDIISIQKSEDLLRRFLLPEPVVNAVITCLRNGDVYNNIRFYPDPQHRTTALSLQGGHLYVLLFYSHDLLHRGLAMREIVDRFFKDNWVVPIFLHFSVDLLVSWDAYKEAKSSLVSCLSPTSIRDISLHHYTKVPYFLADLDIHMHAINKEYVLNNSQSLLSVIRECNFTLRWLLLHRMTSDKKARDLVISVGSSQQVDEGSLLQLLFKTAKLEFEVKQLHIELLKTRESMWYEKKNDALECMKDLSQNYIGTWAASCKFKNKTLKDWLEQLLSELISLNYTSIGSCGRTIHRVLSTLKDMEMIHQVKESVQIKRGFSKIQNNLHDMIKVLNLNQEATNILSVITDAKYAWVYLTLFETLLKKNISHDPSETIFLHTVFLKFQSWLSAPLQRIKQCESPDIHCVSTYYSSKYAAKIFAVLDIIPEKLLKISNAVDYANAEQPTHLVNRINQEALQELMQMDHQLCQARQAAQLCTISKGLRNMSNKFDDLVNLNLGGWLKQMIRKELAIQLEGKLKCLSSYGDMEANLNSLSNFMLFQMQRMEFIEDILHIDGSSIWQETFTTVLERCAKKEALELMACMQKSANVVKQLNNMSSPSTFFGNLLQYIVQLTNPSHSMFIEATIGWFDAGGHELLGMRFLNLLELCLGQVGLACLDSLVHILIKHSIENTVTNLHTLVDAKRQEDLAKLDDFLGPPASIPLMGQSSYKQMVKILYSSWGPLVEELATIGQLQLLRTLIAFKLRSACKIKAKTITSVVEVLVSSLSVQKGKSETEEDQSVRFLLHGIKEQQNFCGLFSPLQVIYISEEPPMFLTRLLSLFSISQLSRFVLDVHLGNLTSPLKRSTADFSAVIIGLGTLLRQFDSFYMTQYIQFMVQYIRTTEAAFNDTSGTHKGATHSSEAPKAVFWLMSLCKYMDISRDVVESCLPASALAILQS</sequence>